<protein>
    <submittedName>
        <fullName evidence="1">Uncharacterized protein</fullName>
    </submittedName>
</protein>
<dbReference type="Proteomes" id="UP000265520">
    <property type="component" value="Unassembled WGS sequence"/>
</dbReference>
<dbReference type="AlphaFoldDB" id="A0A392VX07"/>
<proteinExistence type="predicted"/>
<sequence length="44" mass="4979">MNNKPSIFKGGYDPDGAQRWIEGIERIFGAMSDTYQLYPGVNLQ</sequence>
<organism evidence="1 2">
    <name type="scientific">Trifolium medium</name>
    <dbReference type="NCBI Taxonomy" id="97028"/>
    <lineage>
        <taxon>Eukaryota</taxon>
        <taxon>Viridiplantae</taxon>
        <taxon>Streptophyta</taxon>
        <taxon>Embryophyta</taxon>
        <taxon>Tracheophyta</taxon>
        <taxon>Spermatophyta</taxon>
        <taxon>Magnoliopsida</taxon>
        <taxon>eudicotyledons</taxon>
        <taxon>Gunneridae</taxon>
        <taxon>Pentapetalae</taxon>
        <taxon>rosids</taxon>
        <taxon>fabids</taxon>
        <taxon>Fabales</taxon>
        <taxon>Fabaceae</taxon>
        <taxon>Papilionoideae</taxon>
        <taxon>50 kb inversion clade</taxon>
        <taxon>NPAAA clade</taxon>
        <taxon>Hologalegina</taxon>
        <taxon>IRL clade</taxon>
        <taxon>Trifolieae</taxon>
        <taxon>Trifolium</taxon>
    </lineage>
</organism>
<comment type="caution">
    <text evidence="1">The sequence shown here is derived from an EMBL/GenBank/DDBJ whole genome shotgun (WGS) entry which is preliminary data.</text>
</comment>
<keyword evidence="2" id="KW-1185">Reference proteome</keyword>
<reference evidence="1 2" key="1">
    <citation type="journal article" date="2018" name="Front. Plant Sci.">
        <title>Red Clover (Trifolium pratense) and Zigzag Clover (T. medium) - A Picture of Genomic Similarities and Differences.</title>
        <authorList>
            <person name="Dluhosova J."/>
            <person name="Istvanek J."/>
            <person name="Nedelnik J."/>
            <person name="Repkova J."/>
        </authorList>
    </citation>
    <scope>NUCLEOTIDE SEQUENCE [LARGE SCALE GENOMIC DNA]</scope>
    <source>
        <strain evidence="2">cv. 10/8</strain>
        <tissue evidence="1">Leaf</tissue>
    </source>
</reference>
<evidence type="ECO:0000313" key="1">
    <source>
        <dbReference type="EMBL" id="MCI92928.1"/>
    </source>
</evidence>
<accession>A0A392VX07</accession>
<name>A0A392VX07_9FABA</name>
<dbReference type="EMBL" id="LXQA011315004">
    <property type="protein sequence ID" value="MCI92928.1"/>
    <property type="molecule type" value="Genomic_DNA"/>
</dbReference>
<feature type="non-terminal residue" evidence="1">
    <location>
        <position position="44"/>
    </location>
</feature>
<evidence type="ECO:0000313" key="2">
    <source>
        <dbReference type="Proteomes" id="UP000265520"/>
    </source>
</evidence>